<dbReference type="EMBL" id="CP003222">
    <property type="protein sequence ID" value="AEW87273.1"/>
    <property type="molecule type" value="Genomic_DNA"/>
</dbReference>
<proteinExistence type="predicted"/>
<dbReference type="AlphaFoldDB" id="G8X9S5"/>
<gene>
    <name evidence="1" type="ordered locus">FCOL_12370</name>
</gene>
<organism evidence="1 2">
    <name type="scientific">Flavobacterium columnare (strain ATCC 49512 / CIP 103533 / TG 44/87)</name>
    <dbReference type="NCBI Taxonomy" id="1041826"/>
    <lineage>
        <taxon>Bacteria</taxon>
        <taxon>Pseudomonadati</taxon>
        <taxon>Bacteroidota</taxon>
        <taxon>Flavobacteriia</taxon>
        <taxon>Flavobacteriales</taxon>
        <taxon>Flavobacteriaceae</taxon>
        <taxon>Flavobacterium</taxon>
    </lineage>
</organism>
<dbReference type="KEGG" id="fco:FCOL_12370"/>
<protein>
    <submittedName>
        <fullName evidence="1">Uncharacterized protein</fullName>
    </submittedName>
</protein>
<name>G8X9S5_FLACA</name>
<reference evidence="1 2" key="1">
    <citation type="journal article" date="2012" name="J. Bacteriol.">
        <title>Genome Sequence of the Fish Pathogen Flavobacterium columnare ATCC 49512.</title>
        <authorList>
            <person name="Tekedar H.C."/>
            <person name="Karsi A."/>
            <person name="Gillaspy A.F."/>
            <person name="Dyer D.W."/>
            <person name="Benton N.R."/>
            <person name="Zaitshik J."/>
            <person name="Vamenta S."/>
            <person name="Banes M.M."/>
            <person name="Gulsoy N."/>
            <person name="Aboko-Cole M."/>
            <person name="Waldbieser G.C."/>
            <person name="Lawrence M.L."/>
        </authorList>
    </citation>
    <scope>NUCLEOTIDE SEQUENCE [LARGE SCALE GENOMIC DNA]</scope>
    <source>
        <strain evidence="2">ATCC 49512 / CIP 103533 / TG 44/87</strain>
    </source>
</reference>
<accession>G8X9S5</accession>
<dbReference type="HOGENOM" id="CLU_2787773_0_0_10"/>
<evidence type="ECO:0000313" key="2">
    <source>
        <dbReference type="Proteomes" id="UP000005638"/>
    </source>
</evidence>
<dbReference type="STRING" id="1041826.FCOL_12370"/>
<dbReference type="Proteomes" id="UP000005638">
    <property type="component" value="Chromosome"/>
</dbReference>
<sequence>MGTNSHTTQKAIISYFDKVFGEYMQSKTLSALLQKTLPVIPSPKLLRNLRSTSKIIFCKFDKENKLRT</sequence>
<evidence type="ECO:0000313" key="1">
    <source>
        <dbReference type="EMBL" id="AEW87273.1"/>
    </source>
</evidence>
<keyword evidence="2" id="KW-1185">Reference proteome</keyword>